<sequence>MYYSTPSDSAIGIPTLVLVPSPYDPKLAREAVVTAMQRWTTFPWKPFREAMAAAKMAQAAAAAAAAAQDSGESAMAVDTQSVPMDEDEPAETGAAEKAADATRDEAMAEDPVPAPDDLEQFMRVEREPTSGSWRSNPLLAGDFVTPGTVLRVVWTAAAAEQAFADAPPPYGRPLPPPPPPPTNVAVGFHPATAIGGVGPIVPHVAPPSPSSDIIDLSGDKSDSDEVSTGVAARPRCLRPCR</sequence>
<organism evidence="2 3">
    <name type="scientific">Allomyces macrogynus (strain ATCC 38327)</name>
    <name type="common">Allomyces javanicus var. macrogynus</name>
    <dbReference type="NCBI Taxonomy" id="578462"/>
    <lineage>
        <taxon>Eukaryota</taxon>
        <taxon>Fungi</taxon>
        <taxon>Fungi incertae sedis</taxon>
        <taxon>Blastocladiomycota</taxon>
        <taxon>Blastocladiomycetes</taxon>
        <taxon>Blastocladiales</taxon>
        <taxon>Blastocladiaceae</taxon>
        <taxon>Allomyces</taxon>
    </lineage>
</organism>
<accession>A0A0L0SP53</accession>
<gene>
    <name evidence="2" type="ORF">AMAG_19121</name>
</gene>
<evidence type="ECO:0000313" key="2">
    <source>
        <dbReference type="EMBL" id="KNE64150.1"/>
    </source>
</evidence>
<dbReference type="VEuPathDB" id="FungiDB:AMAG_19121"/>
<feature type="region of interest" description="Disordered" evidence="1">
    <location>
        <begin position="199"/>
        <end position="241"/>
    </location>
</feature>
<reference evidence="3" key="2">
    <citation type="submission" date="2009-11" db="EMBL/GenBank/DDBJ databases">
        <title>The Genome Sequence of Allomyces macrogynus strain ATCC 38327.</title>
        <authorList>
            <consortium name="The Broad Institute Genome Sequencing Platform"/>
            <person name="Russ C."/>
            <person name="Cuomo C."/>
            <person name="Shea T."/>
            <person name="Young S.K."/>
            <person name="Zeng Q."/>
            <person name="Koehrsen M."/>
            <person name="Haas B."/>
            <person name="Borodovsky M."/>
            <person name="Guigo R."/>
            <person name="Alvarado L."/>
            <person name="Berlin A."/>
            <person name="Borenstein D."/>
            <person name="Chen Z."/>
            <person name="Engels R."/>
            <person name="Freedman E."/>
            <person name="Gellesch M."/>
            <person name="Goldberg J."/>
            <person name="Griggs A."/>
            <person name="Gujja S."/>
            <person name="Heiman D."/>
            <person name="Hepburn T."/>
            <person name="Howarth C."/>
            <person name="Jen D."/>
            <person name="Larson L."/>
            <person name="Lewis B."/>
            <person name="Mehta T."/>
            <person name="Park D."/>
            <person name="Pearson M."/>
            <person name="Roberts A."/>
            <person name="Saif S."/>
            <person name="Shenoy N."/>
            <person name="Sisk P."/>
            <person name="Stolte C."/>
            <person name="Sykes S."/>
            <person name="Walk T."/>
            <person name="White J."/>
            <person name="Yandava C."/>
            <person name="Burger G."/>
            <person name="Gray M.W."/>
            <person name="Holland P.W.H."/>
            <person name="King N."/>
            <person name="Lang F.B.F."/>
            <person name="Roger A.J."/>
            <person name="Ruiz-Trillo I."/>
            <person name="Lander E."/>
            <person name="Nusbaum C."/>
        </authorList>
    </citation>
    <scope>NUCLEOTIDE SEQUENCE [LARGE SCALE GENOMIC DNA]</scope>
    <source>
        <strain evidence="3">ATCC 38327</strain>
    </source>
</reference>
<dbReference type="Proteomes" id="UP000054350">
    <property type="component" value="Unassembled WGS sequence"/>
</dbReference>
<feature type="region of interest" description="Disordered" evidence="1">
    <location>
        <begin position="70"/>
        <end position="114"/>
    </location>
</feature>
<protein>
    <submittedName>
        <fullName evidence="2">Uncharacterized protein</fullName>
    </submittedName>
</protein>
<proteinExistence type="predicted"/>
<keyword evidence="3" id="KW-1185">Reference proteome</keyword>
<evidence type="ECO:0000256" key="1">
    <source>
        <dbReference type="SAM" id="MobiDB-lite"/>
    </source>
</evidence>
<name>A0A0L0SP53_ALLM3</name>
<evidence type="ECO:0000313" key="3">
    <source>
        <dbReference type="Proteomes" id="UP000054350"/>
    </source>
</evidence>
<feature type="compositionally biased region" description="Basic and acidic residues" evidence="1">
    <location>
        <begin position="97"/>
        <end position="106"/>
    </location>
</feature>
<reference evidence="2 3" key="1">
    <citation type="submission" date="2009-11" db="EMBL/GenBank/DDBJ databases">
        <title>Annotation of Allomyces macrogynus ATCC 38327.</title>
        <authorList>
            <consortium name="The Broad Institute Genome Sequencing Platform"/>
            <person name="Russ C."/>
            <person name="Cuomo C."/>
            <person name="Burger G."/>
            <person name="Gray M.W."/>
            <person name="Holland P.W.H."/>
            <person name="King N."/>
            <person name="Lang F.B.F."/>
            <person name="Roger A.J."/>
            <person name="Ruiz-Trillo I."/>
            <person name="Young S.K."/>
            <person name="Zeng Q."/>
            <person name="Gargeya S."/>
            <person name="Fitzgerald M."/>
            <person name="Haas B."/>
            <person name="Abouelleil A."/>
            <person name="Alvarado L."/>
            <person name="Arachchi H.M."/>
            <person name="Berlin A."/>
            <person name="Chapman S.B."/>
            <person name="Gearin G."/>
            <person name="Goldberg J."/>
            <person name="Griggs A."/>
            <person name="Gujja S."/>
            <person name="Hansen M."/>
            <person name="Heiman D."/>
            <person name="Howarth C."/>
            <person name="Larimer J."/>
            <person name="Lui A."/>
            <person name="MacDonald P.J.P."/>
            <person name="McCowen C."/>
            <person name="Montmayeur A."/>
            <person name="Murphy C."/>
            <person name="Neiman D."/>
            <person name="Pearson M."/>
            <person name="Priest M."/>
            <person name="Roberts A."/>
            <person name="Saif S."/>
            <person name="Shea T."/>
            <person name="Sisk P."/>
            <person name="Stolte C."/>
            <person name="Sykes S."/>
            <person name="Wortman J."/>
            <person name="Nusbaum C."/>
            <person name="Birren B."/>
        </authorList>
    </citation>
    <scope>NUCLEOTIDE SEQUENCE [LARGE SCALE GENOMIC DNA]</scope>
    <source>
        <strain evidence="2 3">ATCC 38327</strain>
    </source>
</reference>
<dbReference type="EMBL" id="GG745344">
    <property type="protein sequence ID" value="KNE64150.1"/>
    <property type="molecule type" value="Genomic_DNA"/>
</dbReference>
<dbReference type="AlphaFoldDB" id="A0A0L0SP53"/>